<dbReference type="AlphaFoldDB" id="A0A0F9ASX6"/>
<comment type="caution">
    <text evidence="2">The sequence shown here is derived from an EMBL/GenBank/DDBJ whole genome shotgun (WGS) entry which is preliminary data.</text>
</comment>
<dbReference type="SUPFAM" id="SSF56420">
    <property type="entry name" value="Peptide deformylase"/>
    <property type="match status" value="1"/>
</dbReference>
<dbReference type="InterPro" id="IPR023635">
    <property type="entry name" value="Peptide_deformylase"/>
</dbReference>
<protein>
    <recommendedName>
        <fullName evidence="3">Peptide deformylase</fullName>
    </recommendedName>
</protein>
<proteinExistence type="inferred from homology"/>
<evidence type="ECO:0000313" key="2">
    <source>
        <dbReference type="EMBL" id="KKK81549.1"/>
    </source>
</evidence>
<name>A0A0F9ASX6_9ZZZZ</name>
<reference evidence="2" key="1">
    <citation type="journal article" date="2015" name="Nature">
        <title>Complex archaea that bridge the gap between prokaryotes and eukaryotes.</title>
        <authorList>
            <person name="Spang A."/>
            <person name="Saw J.H."/>
            <person name="Jorgensen S.L."/>
            <person name="Zaremba-Niedzwiedzka K."/>
            <person name="Martijn J."/>
            <person name="Lind A.E."/>
            <person name="van Eijk R."/>
            <person name="Schleper C."/>
            <person name="Guy L."/>
            <person name="Ettema T.J."/>
        </authorList>
    </citation>
    <scope>NUCLEOTIDE SEQUENCE</scope>
</reference>
<dbReference type="InterPro" id="IPR036821">
    <property type="entry name" value="Peptide_deformylase_sf"/>
</dbReference>
<gene>
    <name evidence="2" type="ORF">LCGC14_2812350</name>
</gene>
<dbReference type="GO" id="GO:0042586">
    <property type="term" value="F:peptide deformylase activity"/>
    <property type="evidence" value="ECO:0007669"/>
    <property type="project" value="InterPro"/>
</dbReference>
<dbReference type="EMBL" id="LAZR01053073">
    <property type="protein sequence ID" value="KKK81549.1"/>
    <property type="molecule type" value="Genomic_DNA"/>
</dbReference>
<sequence>MIIKKLEDSLDTDKGLGLTAIQIGIARRVAIIRMPKLKLDLINPVITEKFDRFMFQAEKCLSIPGLAINTARYMDVTLQNGNGKIYSFTGLEAVVVQHELSHMNGRTIMDDKWRKRR</sequence>
<evidence type="ECO:0000256" key="1">
    <source>
        <dbReference type="ARBA" id="ARBA00010759"/>
    </source>
</evidence>
<dbReference type="Pfam" id="PF01327">
    <property type="entry name" value="Pep_deformylase"/>
    <property type="match status" value="1"/>
</dbReference>
<dbReference type="PANTHER" id="PTHR10458">
    <property type="entry name" value="PEPTIDE DEFORMYLASE"/>
    <property type="match status" value="1"/>
</dbReference>
<dbReference type="PANTHER" id="PTHR10458:SF22">
    <property type="entry name" value="PEPTIDE DEFORMYLASE"/>
    <property type="match status" value="1"/>
</dbReference>
<accession>A0A0F9ASX6</accession>
<comment type="similarity">
    <text evidence="1">Belongs to the polypeptide deformylase family.</text>
</comment>
<dbReference type="Gene3D" id="3.90.45.10">
    <property type="entry name" value="Peptide deformylase"/>
    <property type="match status" value="1"/>
</dbReference>
<evidence type="ECO:0008006" key="3">
    <source>
        <dbReference type="Google" id="ProtNLM"/>
    </source>
</evidence>
<dbReference type="PRINTS" id="PR01576">
    <property type="entry name" value="PDEFORMYLASE"/>
</dbReference>
<organism evidence="2">
    <name type="scientific">marine sediment metagenome</name>
    <dbReference type="NCBI Taxonomy" id="412755"/>
    <lineage>
        <taxon>unclassified sequences</taxon>
        <taxon>metagenomes</taxon>
        <taxon>ecological metagenomes</taxon>
    </lineage>
</organism>